<evidence type="ECO:0000313" key="2">
    <source>
        <dbReference type="Proteomes" id="UP000078046"/>
    </source>
</evidence>
<sequence>MSQATGVSSSQMRVKLKLVGKIIMFSRHREIMTKRFLRVVSCMQIMKKMNRELDTDRREFVENIDMTEEQMSTVEPLQVDQYYVSSAGRKLPNFLKDYELDNPNIHTLSTRCKLLTREKFGVDKG</sequence>
<dbReference type="Proteomes" id="UP000078046">
    <property type="component" value="Unassembled WGS sequence"/>
</dbReference>
<dbReference type="EMBL" id="LWCA01000298">
    <property type="protein sequence ID" value="OAF69335.1"/>
    <property type="molecule type" value="Genomic_DNA"/>
</dbReference>
<protein>
    <submittedName>
        <fullName evidence="1">Uncharacterized protein</fullName>
    </submittedName>
</protein>
<proteinExistence type="predicted"/>
<name>A0A177B4Y4_9BILA</name>
<accession>A0A177B4Y4</accession>
<comment type="caution">
    <text evidence="1">The sequence shown here is derived from an EMBL/GenBank/DDBJ whole genome shotgun (WGS) entry which is preliminary data.</text>
</comment>
<reference evidence="1 2" key="1">
    <citation type="submission" date="2016-04" db="EMBL/GenBank/DDBJ databases">
        <title>The genome of Intoshia linei affirms orthonectids as highly simplified spiralians.</title>
        <authorList>
            <person name="Mikhailov K.V."/>
            <person name="Slusarev G.S."/>
            <person name="Nikitin M.A."/>
            <person name="Logacheva M.D."/>
            <person name="Penin A."/>
            <person name="Aleoshin V."/>
            <person name="Panchin Y.V."/>
        </authorList>
    </citation>
    <scope>NUCLEOTIDE SEQUENCE [LARGE SCALE GENOMIC DNA]</scope>
    <source>
        <strain evidence="1">Intl2013</strain>
        <tissue evidence="1">Whole animal</tissue>
    </source>
</reference>
<keyword evidence="2" id="KW-1185">Reference proteome</keyword>
<evidence type="ECO:0000313" key="1">
    <source>
        <dbReference type="EMBL" id="OAF69335.1"/>
    </source>
</evidence>
<dbReference type="AlphaFoldDB" id="A0A177B4Y4"/>
<gene>
    <name evidence="1" type="ORF">A3Q56_02861</name>
</gene>
<organism evidence="1 2">
    <name type="scientific">Intoshia linei</name>
    <dbReference type="NCBI Taxonomy" id="1819745"/>
    <lineage>
        <taxon>Eukaryota</taxon>
        <taxon>Metazoa</taxon>
        <taxon>Spiralia</taxon>
        <taxon>Lophotrochozoa</taxon>
        <taxon>Mesozoa</taxon>
        <taxon>Orthonectida</taxon>
        <taxon>Rhopaluridae</taxon>
        <taxon>Intoshia</taxon>
    </lineage>
</organism>